<dbReference type="GO" id="GO:0005730">
    <property type="term" value="C:nucleolus"/>
    <property type="evidence" value="ECO:0007669"/>
    <property type="project" value="UniProtKB-SubCell"/>
</dbReference>
<comment type="similarity">
    <text evidence="2">Belongs to the RRM RBM34 family.</text>
</comment>
<feature type="compositionally biased region" description="Polar residues" evidence="6">
    <location>
        <begin position="375"/>
        <end position="390"/>
    </location>
</feature>
<keyword evidence="9" id="KW-1185">Reference proteome</keyword>
<dbReference type="InterPro" id="IPR035979">
    <property type="entry name" value="RBD_domain_sf"/>
</dbReference>
<dbReference type="PANTHER" id="PTHR23236">
    <property type="entry name" value="EUKARYOTIC TRANSLATION INITIATION FACTOR 4B/4H"/>
    <property type="match status" value="1"/>
</dbReference>
<evidence type="ECO:0000256" key="6">
    <source>
        <dbReference type="SAM" id="MobiDB-lite"/>
    </source>
</evidence>
<feature type="compositionally biased region" description="Basic residues" evidence="6">
    <location>
        <begin position="509"/>
        <end position="518"/>
    </location>
</feature>
<feature type="domain" description="RRM" evidence="7">
    <location>
        <begin position="293"/>
        <end position="374"/>
    </location>
</feature>
<dbReference type="SMART" id="SM00360">
    <property type="entry name" value="RRM"/>
    <property type="match status" value="2"/>
</dbReference>
<dbReference type="PANTHER" id="PTHR23236:SF25">
    <property type="entry name" value="RNA-BINDING PROTEIN 34"/>
    <property type="match status" value="1"/>
</dbReference>
<gene>
    <name evidence="8" type="ORF">H6P81_007412</name>
</gene>
<evidence type="ECO:0000256" key="1">
    <source>
        <dbReference type="ARBA" id="ARBA00004604"/>
    </source>
</evidence>
<dbReference type="InterPro" id="IPR012677">
    <property type="entry name" value="Nucleotide-bd_a/b_plait_sf"/>
</dbReference>
<keyword evidence="3 5" id="KW-0694">RNA-binding</keyword>
<keyword evidence="4" id="KW-0539">Nucleus</keyword>
<reference evidence="8 9" key="1">
    <citation type="submission" date="2021-07" db="EMBL/GenBank/DDBJ databases">
        <title>The Aristolochia fimbriata genome: insights into angiosperm evolution, floral development and chemical biosynthesis.</title>
        <authorList>
            <person name="Jiao Y."/>
        </authorList>
    </citation>
    <scope>NUCLEOTIDE SEQUENCE [LARGE SCALE GENOMIC DNA]</scope>
    <source>
        <strain evidence="8">IBCAS-2021</strain>
        <tissue evidence="8">Leaf</tissue>
    </source>
</reference>
<evidence type="ECO:0000256" key="5">
    <source>
        <dbReference type="PROSITE-ProRule" id="PRU00176"/>
    </source>
</evidence>
<feature type="region of interest" description="Disordered" evidence="6">
    <location>
        <begin position="420"/>
        <end position="518"/>
    </location>
</feature>
<dbReference type="Proteomes" id="UP000825729">
    <property type="component" value="Unassembled WGS sequence"/>
</dbReference>
<proteinExistence type="inferred from homology"/>
<dbReference type="GO" id="GO:0003723">
    <property type="term" value="F:RNA binding"/>
    <property type="evidence" value="ECO:0007669"/>
    <property type="project" value="UniProtKB-UniRule"/>
</dbReference>
<evidence type="ECO:0000256" key="3">
    <source>
        <dbReference type="ARBA" id="ARBA00022884"/>
    </source>
</evidence>
<protein>
    <recommendedName>
        <fullName evidence="7">RRM domain-containing protein</fullName>
    </recommendedName>
</protein>
<dbReference type="Pfam" id="PF00076">
    <property type="entry name" value="RRM_1"/>
    <property type="match status" value="1"/>
</dbReference>
<feature type="domain" description="RRM" evidence="7">
    <location>
        <begin position="182"/>
        <end position="276"/>
    </location>
</feature>
<evidence type="ECO:0000313" key="8">
    <source>
        <dbReference type="EMBL" id="KAG9454508.1"/>
    </source>
</evidence>
<evidence type="ECO:0000259" key="7">
    <source>
        <dbReference type="PROSITE" id="PS50102"/>
    </source>
</evidence>
<dbReference type="Gene3D" id="3.30.70.330">
    <property type="match status" value="2"/>
</dbReference>
<comment type="subcellular location">
    <subcellularLocation>
        <location evidence="1">Nucleus</location>
        <location evidence="1">Nucleolus</location>
    </subcellularLocation>
</comment>
<evidence type="ECO:0000256" key="4">
    <source>
        <dbReference type="ARBA" id="ARBA00023242"/>
    </source>
</evidence>
<dbReference type="PROSITE" id="PS50102">
    <property type="entry name" value="RRM"/>
    <property type="match status" value="2"/>
</dbReference>
<dbReference type="AlphaFoldDB" id="A0AAV7F0B5"/>
<feature type="region of interest" description="Disordered" evidence="6">
    <location>
        <begin position="32"/>
        <end position="106"/>
    </location>
</feature>
<organism evidence="8 9">
    <name type="scientific">Aristolochia fimbriata</name>
    <name type="common">White veined hardy Dutchman's pipe vine</name>
    <dbReference type="NCBI Taxonomy" id="158543"/>
    <lineage>
        <taxon>Eukaryota</taxon>
        <taxon>Viridiplantae</taxon>
        <taxon>Streptophyta</taxon>
        <taxon>Embryophyta</taxon>
        <taxon>Tracheophyta</taxon>
        <taxon>Spermatophyta</taxon>
        <taxon>Magnoliopsida</taxon>
        <taxon>Magnoliidae</taxon>
        <taxon>Piperales</taxon>
        <taxon>Aristolochiaceae</taxon>
        <taxon>Aristolochia</taxon>
    </lineage>
</organism>
<feature type="region of interest" description="Disordered" evidence="6">
    <location>
        <begin position="373"/>
        <end position="395"/>
    </location>
</feature>
<name>A0AAV7F0B5_ARIFI</name>
<dbReference type="EMBL" id="JAINDJ010000003">
    <property type="protein sequence ID" value="KAG9454508.1"/>
    <property type="molecule type" value="Genomic_DNA"/>
</dbReference>
<evidence type="ECO:0000313" key="9">
    <source>
        <dbReference type="Proteomes" id="UP000825729"/>
    </source>
</evidence>
<evidence type="ECO:0000256" key="2">
    <source>
        <dbReference type="ARBA" id="ARBA00007077"/>
    </source>
</evidence>
<accession>A0AAV7F0B5</accession>
<dbReference type="SUPFAM" id="SSF54928">
    <property type="entry name" value="RNA-binding domain, RBD"/>
    <property type="match status" value="2"/>
</dbReference>
<comment type="caution">
    <text evidence="8">The sequence shown here is derived from an EMBL/GenBank/DDBJ whole genome shotgun (WGS) entry which is preliminary data.</text>
</comment>
<sequence length="518" mass="58191">MTENEEPSTDIFKAIFGGSSQTENAPLALFANESFRRKPKPESVQNSLKPKSSPAQKPHFEGSFDLEGSDLKNNLAVEPTNRKKDRGKRRTLKTDLQESKKRKKDDEVIETLEKDNKKRKRVEIEEEYEAKKYGVVEVEATENKVSESRRTVVGEKRKTKDDSAETMVVSEEAYDDESKLQRTVFVGNLPAKVKKKALMKEFKCFGDIESVRIRSVPIVDSKIPRKGAIIKGKINERIDSVHAYIVFKDEKSAQAALSLNMAEVWGNHIRVDRACPPRKKLKGESVSLYDNKRTVFVGNLPFDVKDEELYQLFTGFNQLESGIEAVRVIRDPHTSVGKGIAYVLFKTREAANWVVKKRNIKLRDRFLRLYHSKSDSMPSKRQNPSVTQADPSPRKRIAVASADGKPKAMDGALSYQGLRAGKSGVQKKSRAALKTIERGNQPSKRGREKESKVRTTKRPAVAKRKAAMRVGSSSSKTSGKSFSKTPGKSFSKTTGKKRKLDADTPASARRNKKARKMA</sequence>
<feature type="compositionally biased region" description="Polar residues" evidence="6">
    <location>
        <begin position="43"/>
        <end position="55"/>
    </location>
</feature>
<dbReference type="CDD" id="cd12394">
    <property type="entry name" value="RRM1_RBM34"/>
    <property type="match status" value="1"/>
</dbReference>
<feature type="compositionally biased region" description="Basic residues" evidence="6">
    <location>
        <begin position="454"/>
        <end position="467"/>
    </location>
</feature>
<dbReference type="InterPro" id="IPR000504">
    <property type="entry name" value="RRM_dom"/>
</dbReference>
<feature type="compositionally biased region" description="Low complexity" evidence="6">
    <location>
        <begin position="471"/>
        <end position="493"/>
    </location>
</feature>